<dbReference type="PRINTS" id="PR00420">
    <property type="entry name" value="RNGMNOXGNASE"/>
</dbReference>
<evidence type="ECO:0000256" key="3">
    <source>
        <dbReference type="ARBA" id="ARBA00022827"/>
    </source>
</evidence>
<proteinExistence type="inferred from homology"/>
<reference evidence="6" key="1">
    <citation type="journal article" date="2020" name="Fungal Divers.">
        <title>Resolving the Mortierellaceae phylogeny through synthesis of multi-gene phylogenetics and phylogenomics.</title>
        <authorList>
            <person name="Vandepol N."/>
            <person name="Liber J."/>
            <person name="Desiro A."/>
            <person name="Na H."/>
            <person name="Kennedy M."/>
            <person name="Barry K."/>
            <person name="Grigoriev I.V."/>
            <person name="Miller A.N."/>
            <person name="O'Donnell K."/>
            <person name="Stajich J.E."/>
            <person name="Bonito G."/>
        </authorList>
    </citation>
    <scope>NUCLEOTIDE SEQUENCE</scope>
    <source>
        <strain evidence="6">NRRL 2769</strain>
    </source>
</reference>
<dbReference type="PANTHER" id="PTHR47356">
    <property type="entry name" value="FAD-DEPENDENT MONOOXYGENASE ASQG-RELATED"/>
    <property type="match status" value="1"/>
</dbReference>
<dbReference type="SUPFAM" id="SSF51905">
    <property type="entry name" value="FAD/NAD(P)-binding domain"/>
    <property type="match status" value="2"/>
</dbReference>
<evidence type="ECO:0000259" key="5">
    <source>
        <dbReference type="Pfam" id="PF01494"/>
    </source>
</evidence>
<keyword evidence="3" id="KW-0274">FAD</keyword>
<comment type="caution">
    <text evidence="6">The sequence shown here is derived from an EMBL/GenBank/DDBJ whole genome shotgun (WGS) entry which is preliminary data.</text>
</comment>
<dbReference type="Pfam" id="PF01494">
    <property type="entry name" value="FAD_binding_3"/>
    <property type="match status" value="3"/>
</dbReference>
<name>A0A9P6N2V6_9FUNG</name>
<feature type="domain" description="FAD-binding" evidence="5">
    <location>
        <begin position="301"/>
        <end position="348"/>
    </location>
</feature>
<evidence type="ECO:0000256" key="2">
    <source>
        <dbReference type="ARBA" id="ARBA00022630"/>
    </source>
</evidence>
<evidence type="ECO:0000256" key="1">
    <source>
        <dbReference type="ARBA" id="ARBA00007992"/>
    </source>
</evidence>
<dbReference type="InterPro" id="IPR050562">
    <property type="entry name" value="FAD_mOase_fung"/>
</dbReference>
<gene>
    <name evidence="6" type="ORF">BGZ80_001341</name>
</gene>
<dbReference type="InterPro" id="IPR036188">
    <property type="entry name" value="FAD/NAD-bd_sf"/>
</dbReference>
<keyword evidence="2" id="KW-0285">Flavoprotein</keyword>
<dbReference type="EMBL" id="JAAAID010000130">
    <property type="protein sequence ID" value="KAG0021964.1"/>
    <property type="molecule type" value="Genomic_DNA"/>
</dbReference>
<dbReference type="Proteomes" id="UP000703661">
    <property type="component" value="Unassembled WGS sequence"/>
</dbReference>
<dbReference type="InterPro" id="IPR002938">
    <property type="entry name" value="FAD-bd"/>
</dbReference>
<feature type="domain" description="FAD-binding" evidence="5">
    <location>
        <begin position="13"/>
        <end position="177"/>
    </location>
</feature>
<evidence type="ECO:0000256" key="4">
    <source>
        <dbReference type="ARBA" id="ARBA00023002"/>
    </source>
</evidence>
<dbReference type="GO" id="GO:0004497">
    <property type="term" value="F:monooxygenase activity"/>
    <property type="evidence" value="ECO:0007669"/>
    <property type="project" value="InterPro"/>
</dbReference>
<accession>A0A9P6N2V6</accession>
<keyword evidence="7" id="KW-1185">Reference proteome</keyword>
<dbReference type="AlphaFoldDB" id="A0A9P6N2V6"/>
<sequence>MSPHTPESKPRPDVLIIGAGISGLTLAILLEQINVPYHIYERASEVKPLGSAMSFTGGVFPALEQLGIYEELRQVSKAYRLIDFHDAHLKKMGCYSVEEAVVASGYENLIFCRPKLHEILLKRVPKHKISFKKKIIRIEEKEEKVHIHCSDDTSYTGDILVGADGAYSGVRQSMYKDMDKKGILPKEDLEDFRVNYTTIVGVATPSDPEKYPKLKEKFSSFNQIIYGDGGNCYVVTLPDNQISWGFGVQLSKAASKETHSRNSEWAPETMDTTLERYRDFPCPVGGTMGELFDATPKELISKVFIEEKMFKTCYYGRSVLIGDAWHKFHPAGGQGAQHAVQDTISLANCIYNMRDSSLESINSAFGEYYKQRYDRNDDKFNDSAAFAKILNGQVLSDVVLSEVTVKHSWTTVDLVYQQAMSQHAPESKPRPDVLIIGAGIGGLTLALLLEQINIPYHIFERAAEVKPLGSAMSFNGAIFPALEQLGIYEELKRVSKAYTHIDFYNAHLKKMGRFSVEEYNVVSGYENLIFCRPKFYEILLKRVPEHKISFKKKVLRTEEKEGKVYIHCSDNTSYAGDILVGADGAYSGVRQSMYKHMDKKGILPKEDLEDFKINYTTIVGVATPSDPEKYPKLKEGYSNFNQIIYGDGSNCYVVTLPDNQISWGFGVQLPTSTLKDIHFRNSEWTPETKDTTLERYRDFPCPIGGTMGELFDATPKDLISKVFIEEKMFKTCYYGRSVLIGDAWHKFHPAGGQGAQHTVLDAISLANSIYNMKSFSLESINSTFGEYRKHRYGHNEVRFNESASFAKILNGQIRKAFSYRPQVAWLPLIENRGNGPVLPQEFGGVNAADGV</sequence>
<keyword evidence="4" id="KW-0560">Oxidoreductase</keyword>
<feature type="domain" description="FAD-binding" evidence="5">
    <location>
        <begin position="432"/>
        <end position="594"/>
    </location>
</feature>
<dbReference type="PANTHER" id="PTHR47356:SF2">
    <property type="entry name" value="FAD-BINDING DOMAIN-CONTAINING PROTEIN-RELATED"/>
    <property type="match status" value="1"/>
</dbReference>
<dbReference type="Gene3D" id="3.50.50.60">
    <property type="entry name" value="FAD/NAD(P)-binding domain"/>
    <property type="match status" value="2"/>
</dbReference>
<organism evidence="6 7">
    <name type="scientific">Entomortierella chlamydospora</name>
    <dbReference type="NCBI Taxonomy" id="101097"/>
    <lineage>
        <taxon>Eukaryota</taxon>
        <taxon>Fungi</taxon>
        <taxon>Fungi incertae sedis</taxon>
        <taxon>Mucoromycota</taxon>
        <taxon>Mortierellomycotina</taxon>
        <taxon>Mortierellomycetes</taxon>
        <taxon>Mortierellales</taxon>
        <taxon>Mortierellaceae</taxon>
        <taxon>Entomortierella</taxon>
    </lineage>
</organism>
<evidence type="ECO:0000313" key="7">
    <source>
        <dbReference type="Proteomes" id="UP000703661"/>
    </source>
</evidence>
<protein>
    <recommendedName>
        <fullName evidence="5">FAD-binding domain-containing protein</fullName>
    </recommendedName>
</protein>
<evidence type="ECO:0000313" key="6">
    <source>
        <dbReference type="EMBL" id="KAG0021964.1"/>
    </source>
</evidence>
<comment type="similarity">
    <text evidence="1">Belongs to the paxM FAD-dependent monooxygenase family.</text>
</comment>
<dbReference type="GO" id="GO:0071949">
    <property type="term" value="F:FAD binding"/>
    <property type="evidence" value="ECO:0007669"/>
    <property type="project" value="InterPro"/>
</dbReference>